<protein>
    <recommendedName>
        <fullName evidence="9">Mid2 domain-containing protein</fullName>
    </recommendedName>
</protein>
<evidence type="ECO:0000256" key="3">
    <source>
        <dbReference type="ARBA" id="ARBA00022989"/>
    </source>
</evidence>
<organism evidence="7 8">
    <name type="scientific">Penicillium antarcticum</name>
    <dbReference type="NCBI Taxonomy" id="416450"/>
    <lineage>
        <taxon>Eukaryota</taxon>
        <taxon>Fungi</taxon>
        <taxon>Dikarya</taxon>
        <taxon>Ascomycota</taxon>
        <taxon>Pezizomycotina</taxon>
        <taxon>Eurotiomycetes</taxon>
        <taxon>Eurotiomycetidae</taxon>
        <taxon>Eurotiales</taxon>
        <taxon>Aspergillaceae</taxon>
        <taxon>Penicillium</taxon>
    </lineage>
</organism>
<dbReference type="GO" id="GO:0016020">
    <property type="term" value="C:membrane"/>
    <property type="evidence" value="ECO:0007669"/>
    <property type="project" value="UniProtKB-SubCell"/>
</dbReference>
<dbReference type="GO" id="GO:0071944">
    <property type="term" value="C:cell periphery"/>
    <property type="evidence" value="ECO:0007669"/>
    <property type="project" value="UniProtKB-ARBA"/>
</dbReference>
<keyword evidence="2 6" id="KW-0812">Transmembrane</keyword>
<dbReference type="PANTHER" id="PTHR15549:SF26">
    <property type="entry name" value="AXIAL BUDDING PATTERN PROTEIN 2-RELATED"/>
    <property type="match status" value="1"/>
</dbReference>
<feature type="region of interest" description="Disordered" evidence="5">
    <location>
        <begin position="28"/>
        <end position="72"/>
    </location>
</feature>
<evidence type="ECO:0000313" key="8">
    <source>
        <dbReference type="Proteomes" id="UP000191672"/>
    </source>
</evidence>
<comment type="subcellular location">
    <subcellularLocation>
        <location evidence="1">Membrane</location>
        <topology evidence="1">Single-pass membrane protein</topology>
    </subcellularLocation>
</comment>
<accession>A0A1V6PXU8</accession>
<dbReference type="STRING" id="416450.A0A1V6PXU8"/>
<keyword evidence="3 6" id="KW-1133">Transmembrane helix</keyword>
<name>A0A1V6PXU8_9EURO</name>
<evidence type="ECO:0008006" key="9">
    <source>
        <dbReference type="Google" id="ProtNLM"/>
    </source>
</evidence>
<comment type="caution">
    <text evidence="7">The sequence shown here is derived from an EMBL/GenBank/DDBJ whole genome shotgun (WGS) entry which is preliminary data.</text>
</comment>
<reference evidence="8" key="1">
    <citation type="journal article" date="2017" name="Nat. Microbiol.">
        <title>Global analysis of biosynthetic gene clusters reveals vast potential of secondary metabolite production in Penicillium species.</title>
        <authorList>
            <person name="Nielsen J.C."/>
            <person name="Grijseels S."/>
            <person name="Prigent S."/>
            <person name="Ji B."/>
            <person name="Dainat J."/>
            <person name="Nielsen K.F."/>
            <person name="Frisvad J.C."/>
            <person name="Workman M."/>
            <person name="Nielsen J."/>
        </authorList>
    </citation>
    <scope>NUCLEOTIDE SEQUENCE [LARGE SCALE GENOMIC DNA]</scope>
    <source>
        <strain evidence="8">IBT 31811</strain>
    </source>
</reference>
<dbReference type="Proteomes" id="UP000191672">
    <property type="component" value="Unassembled WGS sequence"/>
</dbReference>
<dbReference type="AlphaFoldDB" id="A0A1V6PXU8"/>
<gene>
    <name evidence="7" type="ORF">PENANT_c025G01062</name>
</gene>
<evidence type="ECO:0000256" key="4">
    <source>
        <dbReference type="ARBA" id="ARBA00023136"/>
    </source>
</evidence>
<dbReference type="PANTHER" id="PTHR15549">
    <property type="entry name" value="PAIRED IMMUNOGLOBULIN-LIKE TYPE 2 RECEPTOR"/>
    <property type="match status" value="1"/>
</dbReference>
<keyword evidence="8" id="KW-1185">Reference proteome</keyword>
<sequence length="174" mass="18277">MWHCGGNDLYSVYTTGLPGKDGVAVDANSASNSTSSSTSTSESTSTSTSSAETASSADNNTPASDYIADDTQNSNNNINSNTGLIVGVVIGACGGAAVVIGALFFWRWRTRKQDAQKTGVDSAGDYCGDFGHEVSRADSRFDGDHLAECRKTNGSIDDLGDYSRRILKVTNPDR</sequence>
<dbReference type="EMBL" id="MDYN01000025">
    <property type="protein sequence ID" value="OQD81839.1"/>
    <property type="molecule type" value="Genomic_DNA"/>
</dbReference>
<feature type="compositionally biased region" description="Low complexity" evidence="5">
    <location>
        <begin position="28"/>
        <end position="57"/>
    </location>
</feature>
<feature type="transmembrane region" description="Helical" evidence="6">
    <location>
        <begin position="84"/>
        <end position="106"/>
    </location>
</feature>
<evidence type="ECO:0000256" key="1">
    <source>
        <dbReference type="ARBA" id="ARBA00004167"/>
    </source>
</evidence>
<evidence type="ECO:0000256" key="2">
    <source>
        <dbReference type="ARBA" id="ARBA00022692"/>
    </source>
</evidence>
<proteinExistence type="predicted"/>
<evidence type="ECO:0000256" key="6">
    <source>
        <dbReference type="SAM" id="Phobius"/>
    </source>
</evidence>
<evidence type="ECO:0000256" key="5">
    <source>
        <dbReference type="SAM" id="MobiDB-lite"/>
    </source>
</evidence>
<dbReference type="InterPro" id="IPR051694">
    <property type="entry name" value="Immunoregulatory_rcpt-like"/>
</dbReference>
<evidence type="ECO:0000313" key="7">
    <source>
        <dbReference type="EMBL" id="OQD81839.1"/>
    </source>
</evidence>
<keyword evidence="4 6" id="KW-0472">Membrane</keyword>